<keyword evidence="2" id="KW-0863">Zinc-finger</keyword>
<sequence length="425" mass="46609">MCDEDLLRDGKDGGLRINVECIEHSTPDHVNKIKLGKRKSKGCSQRRIPNVLGREEDDVGNVESTGGRKGQMGKKHKTNVNDVSEDSRHLASNDSIVQKKRRGSEANEDGQDSRLVKDGISGVSIPTILKAIKGHCSLPIDEPIWSGIFKIDSKEYVSLAGHLSTKSCKIVCMLSRSLCALVNVTKHSRLEVWPASLGASGFTDENIALFLFPPRMRPDGKLDQLVKEVIENDLALRAVMGKTEMLIFPSTMLPKQYQAFQGKHYLWGLFRPRKDIVGIVEEQAAHAMSPMENAMCVENQEASKDGTKQVEFSGVREPNMGTEPQDPEGAEMQDASDQNMAPAIGGSNASRANQPSIAATEPANREQIDSSLGIPQGRMFAFVAQPTPRFEELMQELEREGALIATMPRVTYGPGQGRSQATAKE</sequence>
<evidence type="ECO:0000313" key="9">
    <source>
        <dbReference type="Proteomes" id="UP000026962"/>
    </source>
</evidence>
<evidence type="ECO:0000256" key="6">
    <source>
        <dbReference type="SAM" id="MobiDB-lite"/>
    </source>
</evidence>
<evidence type="ECO:0000256" key="3">
    <source>
        <dbReference type="ARBA" id="ARBA00022833"/>
    </source>
</evidence>
<dbReference type="Gramene" id="OPUNC12G03590.2">
    <property type="protein sequence ID" value="OPUNC12G03590.2"/>
    <property type="gene ID" value="OPUNC12G03590"/>
</dbReference>
<keyword evidence="3" id="KW-0862">Zinc</keyword>
<keyword evidence="9" id="KW-1185">Reference proteome</keyword>
<reference evidence="8" key="1">
    <citation type="submission" date="2015-04" db="UniProtKB">
        <authorList>
            <consortium name="EnsemblPlants"/>
        </authorList>
    </citation>
    <scope>IDENTIFICATION</scope>
</reference>
<accession>A0A0E0MJX5</accession>
<feature type="domain" description="AIPP2-like SPOC-like" evidence="7">
    <location>
        <begin position="145"/>
        <end position="270"/>
    </location>
</feature>
<reference evidence="8" key="2">
    <citation type="submission" date="2018-05" db="EMBL/GenBank/DDBJ databases">
        <title>OpunRS2 (Oryza punctata Reference Sequence Version 2).</title>
        <authorList>
            <person name="Zhang J."/>
            <person name="Kudrna D."/>
            <person name="Lee S."/>
            <person name="Talag J."/>
            <person name="Welchert J."/>
            <person name="Wing R.A."/>
        </authorList>
    </citation>
    <scope>NUCLEOTIDE SEQUENCE [LARGE SCALE GENOMIC DNA]</scope>
</reference>
<evidence type="ECO:0000259" key="7">
    <source>
        <dbReference type="Pfam" id="PF23121"/>
    </source>
</evidence>
<evidence type="ECO:0000256" key="5">
    <source>
        <dbReference type="ARBA" id="ARBA00023163"/>
    </source>
</evidence>
<evidence type="ECO:0000313" key="8">
    <source>
        <dbReference type="EnsemblPlants" id="OPUNC12G03590.2"/>
    </source>
</evidence>
<dbReference type="eggNOG" id="ENOG502SSKM">
    <property type="taxonomic scope" value="Eukaryota"/>
</dbReference>
<keyword evidence="1" id="KW-0479">Metal-binding</keyword>
<evidence type="ECO:0000256" key="4">
    <source>
        <dbReference type="ARBA" id="ARBA00023015"/>
    </source>
</evidence>
<feature type="compositionally biased region" description="Polar residues" evidence="6">
    <location>
        <begin position="347"/>
        <end position="357"/>
    </location>
</feature>
<dbReference type="PANTHER" id="PTHR33304">
    <property type="match status" value="1"/>
</dbReference>
<evidence type="ECO:0000256" key="2">
    <source>
        <dbReference type="ARBA" id="ARBA00022771"/>
    </source>
</evidence>
<dbReference type="GO" id="GO:0140566">
    <property type="term" value="F:histone reader activity"/>
    <property type="evidence" value="ECO:0007669"/>
    <property type="project" value="InterPro"/>
</dbReference>
<dbReference type="Proteomes" id="UP000026962">
    <property type="component" value="Chromosome 12"/>
</dbReference>
<dbReference type="EnsemblPlants" id="OPUNC12G03590.2">
    <property type="protein sequence ID" value="OPUNC12G03590.2"/>
    <property type="gene ID" value="OPUNC12G03590"/>
</dbReference>
<dbReference type="STRING" id="4537.A0A0E0MJX5"/>
<feature type="region of interest" description="Disordered" evidence="6">
    <location>
        <begin position="37"/>
        <end position="115"/>
    </location>
</feature>
<protein>
    <recommendedName>
        <fullName evidence="7">AIPP2-like SPOC-like domain-containing protein</fullName>
    </recommendedName>
</protein>
<dbReference type="PANTHER" id="PTHR33304:SF49">
    <property type="entry name" value="OS12G0161500 PROTEIN"/>
    <property type="match status" value="1"/>
</dbReference>
<organism evidence="8">
    <name type="scientific">Oryza punctata</name>
    <name type="common">Red rice</name>
    <dbReference type="NCBI Taxonomy" id="4537"/>
    <lineage>
        <taxon>Eukaryota</taxon>
        <taxon>Viridiplantae</taxon>
        <taxon>Streptophyta</taxon>
        <taxon>Embryophyta</taxon>
        <taxon>Tracheophyta</taxon>
        <taxon>Spermatophyta</taxon>
        <taxon>Magnoliopsida</taxon>
        <taxon>Liliopsida</taxon>
        <taxon>Poales</taxon>
        <taxon>Poaceae</taxon>
        <taxon>BOP clade</taxon>
        <taxon>Oryzoideae</taxon>
        <taxon>Oryzeae</taxon>
        <taxon>Oryzinae</taxon>
        <taxon>Oryza</taxon>
    </lineage>
</organism>
<feature type="region of interest" description="Disordered" evidence="6">
    <location>
        <begin position="301"/>
        <end position="366"/>
    </location>
</feature>
<dbReference type="GO" id="GO:0008270">
    <property type="term" value="F:zinc ion binding"/>
    <property type="evidence" value="ECO:0007669"/>
    <property type="project" value="UniProtKB-KW"/>
</dbReference>
<dbReference type="OMA" id="HSWKNAR"/>
<dbReference type="GO" id="GO:0034244">
    <property type="term" value="P:negative regulation of transcription elongation by RNA polymerase II"/>
    <property type="evidence" value="ECO:0007669"/>
    <property type="project" value="InterPro"/>
</dbReference>
<keyword evidence="5" id="KW-0804">Transcription</keyword>
<dbReference type="Pfam" id="PF23121">
    <property type="entry name" value="SPOC_AIPP2"/>
    <property type="match status" value="1"/>
</dbReference>
<dbReference type="AlphaFoldDB" id="A0A0E0MJX5"/>
<dbReference type="InterPro" id="IPR049914">
    <property type="entry name" value="PHD1-3/5-6"/>
</dbReference>
<name>A0A0E0MJX5_ORYPU</name>
<dbReference type="InterPro" id="IPR056280">
    <property type="entry name" value="AIPP2-like_SPOC"/>
</dbReference>
<evidence type="ECO:0000256" key="1">
    <source>
        <dbReference type="ARBA" id="ARBA00022723"/>
    </source>
</evidence>
<proteinExistence type="predicted"/>
<dbReference type="HOGENOM" id="CLU_041362_1_0_1"/>
<keyword evidence="4" id="KW-0805">Transcription regulation</keyword>